<reference evidence="2 3" key="1">
    <citation type="submission" date="2021-01" db="EMBL/GenBank/DDBJ databases">
        <title>Whole genome shotgun sequence of Microbispora amethystogenes NBRC 101907.</title>
        <authorList>
            <person name="Komaki H."/>
            <person name="Tamura T."/>
        </authorList>
    </citation>
    <scope>NUCLEOTIDE SEQUENCE [LARGE SCALE GENOMIC DNA]</scope>
    <source>
        <strain evidence="2 3">NBRC 101907</strain>
    </source>
</reference>
<dbReference type="Proteomes" id="UP000651728">
    <property type="component" value="Unassembled WGS sequence"/>
</dbReference>
<dbReference type="RefSeq" id="WP_204289631.1">
    <property type="nucleotide sequence ID" value="NZ_BAABEJ010000047.1"/>
</dbReference>
<evidence type="ECO:0000313" key="3">
    <source>
        <dbReference type="Proteomes" id="UP000651728"/>
    </source>
</evidence>
<proteinExistence type="predicted"/>
<protein>
    <recommendedName>
        <fullName evidence="4">Lipoprotein</fullName>
    </recommendedName>
</protein>
<keyword evidence="3" id="KW-1185">Reference proteome</keyword>
<organism evidence="2 3">
    <name type="scientific">Microbispora amethystogenes</name>
    <dbReference type="NCBI Taxonomy" id="1427754"/>
    <lineage>
        <taxon>Bacteria</taxon>
        <taxon>Bacillati</taxon>
        <taxon>Actinomycetota</taxon>
        <taxon>Actinomycetes</taxon>
        <taxon>Streptosporangiales</taxon>
        <taxon>Streptosporangiaceae</taxon>
        <taxon>Microbispora</taxon>
    </lineage>
</organism>
<sequence>MTLRLRLIASISLVAGLALSACGDPEPTAAEAGQILKRHIDQTVQHAFGTDIEVTDPGGRDIPCGSEKYKQSYAVQARARVGSGDSEGITLALVGTLDSIADYKLVKTGMTPTYQQAVSDQYHTRIELSSPSKGRIEVRGETECLSPQ</sequence>
<gene>
    <name evidence="2" type="ORF">Mam01_71410</name>
</gene>
<evidence type="ECO:0008006" key="4">
    <source>
        <dbReference type="Google" id="ProtNLM"/>
    </source>
</evidence>
<name>A0ABQ4FQC6_9ACTN</name>
<dbReference type="EMBL" id="BOOB01000086">
    <property type="protein sequence ID" value="GIH36977.1"/>
    <property type="molecule type" value="Genomic_DNA"/>
</dbReference>
<feature type="chain" id="PRO_5046572973" description="Lipoprotein" evidence="1">
    <location>
        <begin position="21"/>
        <end position="148"/>
    </location>
</feature>
<evidence type="ECO:0000256" key="1">
    <source>
        <dbReference type="SAM" id="SignalP"/>
    </source>
</evidence>
<comment type="caution">
    <text evidence="2">The sequence shown here is derived from an EMBL/GenBank/DDBJ whole genome shotgun (WGS) entry which is preliminary data.</text>
</comment>
<feature type="signal peptide" evidence="1">
    <location>
        <begin position="1"/>
        <end position="20"/>
    </location>
</feature>
<evidence type="ECO:0000313" key="2">
    <source>
        <dbReference type="EMBL" id="GIH36977.1"/>
    </source>
</evidence>
<accession>A0ABQ4FQC6</accession>
<keyword evidence="1" id="KW-0732">Signal</keyword>
<dbReference type="PROSITE" id="PS51257">
    <property type="entry name" value="PROKAR_LIPOPROTEIN"/>
    <property type="match status" value="1"/>
</dbReference>